<dbReference type="PANTHER" id="PTHR21137">
    <property type="entry name" value="ODORANT RECEPTOR"/>
    <property type="match status" value="1"/>
</dbReference>
<feature type="compositionally biased region" description="Basic and acidic residues" evidence="11">
    <location>
        <begin position="11"/>
        <end position="24"/>
    </location>
</feature>
<keyword evidence="7 10" id="KW-0472">Membrane</keyword>
<feature type="transmembrane region" description="Helical" evidence="10">
    <location>
        <begin position="100"/>
        <end position="118"/>
    </location>
</feature>
<comment type="similarity">
    <text evidence="10">Belongs to the insect chemoreceptor superfamily. Heteromeric odorant receptor channel (TC 1.A.69) family.</text>
</comment>
<sequence>MSSRQVATMESENKSKSTGPEKKANKNYESDVKFMIHYTKWLLEILGVWSMVTKDSSFKSKIASKVSVILCLLSMGFLLIPTGLHICLRVRDLAGARVSIGYFSPCVASVLKYAFIIYHSKEIKLCINHIETDWTNVFDENDRAIMIKNVKAERTITALSGLLLYSGGAFLHAILPLLKGTTINSRNETIRPIVYPGYDLFVNPQITPTYEIIFCIICFCGFIRFTITITAVNLTALFVTHACGQMQIVMSRLDKLFDDINDAAYEKEIEKRISFLVLCHVRGLRLSTIIDEALKEVCLVEVVTATLILCLLEYYVVSWKSLGVIQTITFSLLLVSYTYNIYMFCYIGELLKDQFQKVGKAAYMIEWYRIPKKKGLSMILIMAIANYPRKVTAGGMIELSINTFGVIMKTSVMYQNMLRTFSQADD</sequence>
<dbReference type="InterPro" id="IPR004117">
    <property type="entry name" value="7tm6_olfct_rcpt"/>
</dbReference>
<protein>
    <recommendedName>
        <fullName evidence="10">Odorant receptor</fullName>
    </recommendedName>
</protein>
<feature type="region of interest" description="Disordered" evidence="11">
    <location>
        <begin position="1"/>
        <end position="24"/>
    </location>
</feature>
<dbReference type="AlphaFoldDB" id="A0A346D3W5"/>
<evidence type="ECO:0000256" key="2">
    <source>
        <dbReference type="ARBA" id="ARBA00022475"/>
    </source>
</evidence>
<keyword evidence="4 10" id="KW-0812">Transmembrane</keyword>
<comment type="subcellular location">
    <subcellularLocation>
        <location evidence="1 10">Cell membrane</location>
        <topology evidence="1 10">Multi-pass membrane protein</topology>
    </subcellularLocation>
</comment>
<evidence type="ECO:0000256" key="10">
    <source>
        <dbReference type="RuleBase" id="RU351113"/>
    </source>
</evidence>
<feature type="transmembrane region" description="Helical" evidence="10">
    <location>
        <begin position="62"/>
        <end position="80"/>
    </location>
</feature>
<name>A0A346D3W5_9HYME</name>
<feature type="compositionally biased region" description="Polar residues" evidence="11">
    <location>
        <begin position="1"/>
        <end position="10"/>
    </location>
</feature>
<comment type="caution">
    <text evidence="10">Lacks conserved residue(s) required for the propagation of feature annotation.</text>
</comment>
<dbReference type="PANTHER" id="PTHR21137:SF35">
    <property type="entry name" value="ODORANT RECEPTOR 19A-RELATED"/>
    <property type="match status" value="1"/>
</dbReference>
<evidence type="ECO:0000256" key="6">
    <source>
        <dbReference type="ARBA" id="ARBA00022989"/>
    </source>
</evidence>
<dbReference type="GO" id="GO:0004984">
    <property type="term" value="F:olfactory receptor activity"/>
    <property type="evidence" value="ECO:0007669"/>
    <property type="project" value="InterPro"/>
</dbReference>
<reference evidence="12" key="1">
    <citation type="journal article" date="2018" name="Insect Mol. Biol.">
        <title>An odorant receptor mediates the attractiveness of cis-jasmone to Campoletis chlorideae, the endoparasitoid of Helicoverpa armigera.</title>
        <authorList>
            <person name="Sun Y.L."/>
            <person name="Dong J.F."/>
            <person name="Ning C."/>
            <person name="Ding P.P."/>
            <person name="Huang L.Q."/>
            <person name="Sun J.G."/>
            <person name="Wang C.Z."/>
        </authorList>
    </citation>
    <scope>NUCLEOTIDE SEQUENCE</scope>
    <source>
        <strain evidence="12">CchlOR13</strain>
    </source>
</reference>
<dbReference type="Pfam" id="PF02949">
    <property type="entry name" value="7tm_6"/>
    <property type="match status" value="1"/>
</dbReference>
<feature type="transmembrane region" description="Helical" evidence="10">
    <location>
        <begin position="297"/>
        <end position="317"/>
    </location>
</feature>
<evidence type="ECO:0000313" key="12">
    <source>
        <dbReference type="EMBL" id="AXM05135.1"/>
    </source>
</evidence>
<dbReference type="GO" id="GO:0005886">
    <property type="term" value="C:plasma membrane"/>
    <property type="evidence" value="ECO:0007669"/>
    <property type="project" value="UniProtKB-SubCell"/>
</dbReference>
<keyword evidence="2" id="KW-1003">Cell membrane</keyword>
<accession>A0A346D3W5</accession>
<evidence type="ECO:0000256" key="9">
    <source>
        <dbReference type="ARBA" id="ARBA00023224"/>
    </source>
</evidence>
<evidence type="ECO:0000256" key="7">
    <source>
        <dbReference type="ARBA" id="ARBA00023136"/>
    </source>
</evidence>
<reference evidence="12" key="2">
    <citation type="submission" date="2018-01" db="EMBL/GenBank/DDBJ databases">
        <authorList>
            <person name="Gaut B.S."/>
            <person name="Morton B.R."/>
            <person name="Clegg M.T."/>
            <person name="Duvall M.R."/>
        </authorList>
    </citation>
    <scope>NUCLEOTIDE SEQUENCE</scope>
    <source>
        <strain evidence="12">CchlOR13</strain>
    </source>
</reference>
<evidence type="ECO:0000256" key="11">
    <source>
        <dbReference type="SAM" id="MobiDB-lite"/>
    </source>
</evidence>
<evidence type="ECO:0000256" key="4">
    <source>
        <dbReference type="ARBA" id="ARBA00022692"/>
    </source>
</evidence>
<feature type="transmembrane region" description="Helical" evidence="10">
    <location>
        <begin position="323"/>
        <end position="347"/>
    </location>
</feature>
<organism evidence="12">
    <name type="scientific">Campoletis chlorideae</name>
    <dbReference type="NCBI Taxonomy" id="219166"/>
    <lineage>
        <taxon>Eukaryota</taxon>
        <taxon>Metazoa</taxon>
        <taxon>Ecdysozoa</taxon>
        <taxon>Arthropoda</taxon>
        <taxon>Hexapoda</taxon>
        <taxon>Insecta</taxon>
        <taxon>Pterygota</taxon>
        <taxon>Neoptera</taxon>
        <taxon>Endopterygota</taxon>
        <taxon>Hymenoptera</taxon>
        <taxon>Apocrita</taxon>
        <taxon>Ichneumonoidea</taxon>
        <taxon>Ichneumonidae</taxon>
        <taxon>Campopleginae</taxon>
        <taxon>Dusona group</taxon>
        <taxon>Campoletis</taxon>
    </lineage>
</organism>
<keyword evidence="3 10" id="KW-0716">Sensory transduction</keyword>
<keyword evidence="9 10" id="KW-0807">Transducer</keyword>
<evidence type="ECO:0000256" key="5">
    <source>
        <dbReference type="ARBA" id="ARBA00022725"/>
    </source>
</evidence>
<keyword evidence="5 10" id="KW-0552">Olfaction</keyword>
<evidence type="ECO:0000256" key="1">
    <source>
        <dbReference type="ARBA" id="ARBA00004651"/>
    </source>
</evidence>
<feature type="transmembrane region" description="Helical" evidence="10">
    <location>
        <begin position="210"/>
        <end position="243"/>
    </location>
</feature>
<keyword evidence="6 10" id="KW-1133">Transmembrane helix</keyword>
<dbReference type="GO" id="GO:0007165">
    <property type="term" value="P:signal transduction"/>
    <property type="evidence" value="ECO:0007669"/>
    <property type="project" value="UniProtKB-KW"/>
</dbReference>
<dbReference type="GO" id="GO:0005549">
    <property type="term" value="F:odorant binding"/>
    <property type="evidence" value="ECO:0007669"/>
    <property type="project" value="InterPro"/>
</dbReference>
<proteinExistence type="evidence at transcript level"/>
<evidence type="ECO:0000256" key="3">
    <source>
        <dbReference type="ARBA" id="ARBA00022606"/>
    </source>
</evidence>
<feature type="transmembrane region" description="Helical" evidence="10">
    <location>
        <begin position="156"/>
        <end position="178"/>
    </location>
</feature>
<dbReference type="EMBL" id="MG859307">
    <property type="protein sequence ID" value="AXM05135.1"/>
    <property type="molecule type" value="mRNA"/>
</dbReference>
<evidence type="ECO:0000256" key="8">
    <source>
        <dbReference type="ARBA" id="ARBA00023170"/>
    </source>
</evidence>
<keyword evidence="8 10" id="KW-0675">Receptor</keyword>